<dbReference type="OrthoDB" id="2680594at2"/>
<dbReference type="KEGG" id="pnp:IJ22_18720"/>
<keyword evidence="2" id="KW-1185">Reference proteome</keyword>
<dbReference type="AlphaFoldDB" id="A0A0U2VND8"/>
<protein>
    <submittedName>
        <fullName evidence="1">Uncharacterized protein</fullName>
    </submittedName>
</protein>
<dbReference type="PATRIC" id="fig|162209.4.peg.1983"/>
<organism evidence="1 2">
    <name type="scientific">Paenibacillus naphthalenovorans</name>
    <dbReference type="NCBI Taxonomy" id="162209"/>
    <lineage>
        <taxon>Bacteria</taxon>
        <taxon>Bacillati</taxon>
        <taxon>Bacillota</taxon>
        <taxon>Bacilli</taxon>
        <taxon>Bacillales</taxon>
        <taxon>Paenibacillaceae</taxon>
        <taxon>Paenibacillus</taxon>
    </lineage>
</organism>
<dbReference type="RefSeq" id="WP_062408558.1">
    <property type="nucleotide sequence ID" value="NZ_CP013652.1"/>
</dbReference>
<reference evidence="2" key="1">
    <citation type="submission" date="2015-12" db="EMBL/GenBank/DDBJ databases">
        <title>Complete genome sequences of two moderately thermophilic Paenibacillus species.</title>
        <authorList>
            <person name="Butler R.III."/>
            <person name="Wang J."/>
            <person name="Stark B.C."/>
            <person name="Pombert J.-F."/>
        </authorList>
    </citation>
    <scope>NUCLEOTIDE SEQUENCE [LARGE SCALE GENOMIC DNA]</scope>
    <source>
        <strain evidence="2">32O-Y</strain>
    </source>
</reference>
<accession>A0A0U2VND8</accession>
<evidence type="ECO:0000313" key="2">
    <source>
        <dbReference type="Proteomes" id="UP000061660"/>
    </source>
</evidence>
<dbReference type="STRING" id="162209.IJ22_18720"/>
<sequence length="91" mass="10405">MKPENMIGKLVEIISEESGYKGHWGFIREWDGEAFHISGGSISSEYGEITPIFNREDFRVPRNIQGYIRAGYLTVGVNITEDGREIRKKVK</sequence>
<gene>
    <name evidence="1" type="ORF">IJ22_18720</name>
</gene>
<reference evidence="1 2" key="2">
    <citation type="journal article" date="2016" name="Genome Announc.">
        <title>Complete Genome Sequences of Two Interactive Moderate Thermophiles, Paenibacillus napthalenovorans 32O-Y and Paenibacillus sp. 32O-W.</title>
        <authorList>
            <person name="Butler R.R.III."/>
            <person name="Wang J."/>
            <person name="Stark B.C."/>
            <person name="Pombert J.F."/>
        </authorList>
    </citation>
    <scope>NUCLEOTIDE SEQUENCE [LARGE SCALE GENOMIC DNA]</scope>
    <source>
        <strain evidence="1 2">32O-Y</strain>
    </source>
</reference>
<evidence type="ECO:0000313" key="1">
    <source>
        <dbReference type="EMBL" id="ALS22246.1"/>
    </source>
</evidence>
<dbReference type="Proteomes" id="UP000061660">
    <property type="component" value="Chromosome"/>
</dbReference>
<dbReference type="EMBL" id="CP013652">
    <property type="protein sequence ID" value="ALS22246.1"/>
    <property type="molecule type" value="Genomic_DNA"/>
</dbReference>
<name>A0A0U2VND8_9BACL</name>
<proteinExistence type="predicted"/>